<keyword evidence="8 13" id="KW-0274">FAD</keyword>
<dbReference type="RefSeq" id="WP_180892484.1">
    <property type="nucleotide sequence ID" value="NZ_JACCKD010000003.1"/>
</dbReference>
<evidence type="ECO:0000313" key="17">
    <source>
        <dbReference type="EMBL" id="MBA0125615.1"/>
    </source>
</evidence>
<dbReference type="GO" id="GO:0008734">
    <property type="term" value="F:L-aspartate oxidase activity"/>
    <property type="evidence" value="ECO:0007669"/>
    <property type="project" value="UniProtKB-UniRule"/>
</dbReference>
<comment type="function">
    <text evidence="10">Catalyzes the oxidation of L-aspartate to iminoaspartate, the first step in the de novo biosynthesis of NAD(+).</text>
</comment>
<evidence type="ECO:0000256" key="5">
    <source>
        <dbReference type="ARBA" id="ARBA00021901"/>
    </source>
</evidence>
<keyword evidence="18" id="KW-1185">Reference proteome</keyword>
<comment type="subcellular location">
    <subcellularLocation>
        <location evidence="13">Cytoplasm</location>
    </subcellularLocation>
</comment>
<evidence type="ECO:0000256" key="8">
    <source>
        <dbReference type="ARBA" id="ARBA00022827"/>
    </source>
</evidence>
<evidence type="ECO:0000256" key="2">
    <source>
        <dbReference type="ARBA" id="ARBA00004950"/>
    </source>
</evidence>
<organism evidence="17 18">
    <name type="scientific">Haloechinothrix aidingensis</name>
    <dbReference type="NCBI Taxonomy" id="2752311"/>
    <lineage>
        <taxon>Bacteria</taxon>
        <taxon>Bacillati</taxon>
        <taxon>Actinomycetota</taxon>
        <taxon>Actinomycetes</taxon>
        <taxon>Pseudonocardiales</taxon>
        <taxon>Pseudonocardiaceae</taxon>
        <taxon>Haloechinothrix</taxon>
    </lineage>
</organism>
<evidence type="ECO:0000256" key="7">
    <source>
        <dbReference type="ARBA" id="ARBA00022642"/>
    </source>
</evidence>
<dbReference type="AlphaFoldDB" id="A0A838A8E5"/>
<dbReference type="InterPro" id="IPR036188">
    <property type="entry name" value="FAD/NAD-bd_sf"/>
</dbReference>
<dbReference type="Gene3D" id="1.20.58.100">
    <property type="entry name" value="Fumarate reductase/succinate dehydrogenase flavoprotein-like, C-terminal domain"/>
    <property type="match status" value="1"/>
</dbReference>
<reference evidence="17 18" key="1">
    <citation type="submission" date="2020-07" db="EMBL/GenBank/DDBJ databases">
        <title>Genome of Haloechinothrix sp.</title>
        <authorList>
            <person name="Tang S.-K."/>
            <person name="Yang L."/>
            <person name="Zhu W.-Y."/>
        </authorList>
    </citation>
    <scope>NUCLEOTIDE SEQUENCE [LARGE SCALE GENOMIC DNA]</scope>
    <source>
        <strain evidence="17 18">YIM 98757</strain>
    </source>
</reference>
<feature type="domain" description="FAD-dependent oxidoreductase 2 FAD-binding" evidence="15">
    <location>
        <begin position="26"/>
        <end position="75"/>
    </location>
</feature>
<dbReference type="SUPFAM" id="SSF51905">
    <property type="entry name" value="FAD/NAD(P)-binding domain"/>
    <property type="match status" value="1"/>
</dbReference>
<proteinExistence type="inferred from homology"/>
<evidence type="ECO:0000256" key="4">
    <source>
        <dbReference type="ARBA" id="ARBA00012173"/>
    </source>
</evidence>
<comment type="pathway">
    <text evidence="2 13">Cofactor biosynthesis; NAD(+) biosynthesis; iminoaspartate from L-aspartate (oxidase route): step 1/1.</text>
</comment>
<gene>
    <name evidence="17" type="primary">nadB</name>
    <name evidence="17" type="ORF">H0B56_08705</name>
</gene>
<feature type="compositionally biased region" description="Gly residues" evidence="14">
    <location>
        <begin position="76"/>
        <end position="108"/>
    </location>
</feature>
<evidence type="ECO:0000313" key="18">
    <source>
        <dbReference type="Proteomes" id="UP000582974"/>
    </source>
</evidence>
<protein>
    <recommendedName>
        <fullName evidence="5 12">L-aspartate oxidase</fullName>
        <ecNumber evidence="4 12">1.4.3.16</ecNumber>
    </recommendedName>
</protein>
<dbReference type="GO" id="GO:0034628">
    <property type="term" value="P:'de novo' NAD+ biosynthetic process from L-aspartate"/>
    <property type="evidence" value="ECO:0007669"/>
    <property type="project" value="TreeGrafter"/>
</dbReference>
<evidence type="ECO:0000256" key="13">
    <source>
        <dbReference type="RuleBase" id="RU362049"/>
    </source>
</evidence>
<dbReference type="SUPFAM" id="SSF46977">
    <property type="entry name" value="Succinate dehydrogenase/fumarate reductase flavoprotein C-terminal domain"/>
    <property type="match status" value="1"/>
</dbReference>
<dbReference type="EMBL" id="JACCKD010000003">
    <property type="protein sequence ID" value="MBA0125615.1"/>
    <property type="molecule type" value="Genomic_DNA"/>
</dbReference>
<dbReference type="PANTHER" id="PTHR42716">
    <property type="entry name" value="L-ASPARTATE OXIDASE"/>
    <property type="match status" value="1"/>
</dbReference>
<dbReference type="SUPFAM" id="SSF56425">
    <property type="entry name" value="Succinate dehydrogenase/fumarate reductase flavoprotein, catalytic domain"/>
    <property type="match status" value="1"/>
</dbReference>
<feature type="region of interest" description="Disordered" evidence="14">
    <location>
        <begin position="75"/>
        <end position="111"/>
    </location>
</feature>
<evidence type="ECO:0000256" key="14">
    <source>
        <dbReference type="SAM" id="MobiDB-lite"/>
    </source>
</evidence>
<dbReference type="InterPro" id="IPR005288">
    <property type="entry name" value="NadB"/>
</dbReference>
<dbReference type="InterPro" id="IPR003953">
    <property type="entry name" value="FAD-dep_OxRdtase_2_FAD-bd"/>
</dbReference>
<evidence type="ECO:0000256" key="3">
    <source>
        <dbReference type="ARBA" id="ARBA00008562"/>
    </source>
</evidence>
<dbReference type="UniPathway" id="UPA00253">
    <property type="reaction ID" value="UER00326"/>
</dbReference>
<dbReference type="EC" id="1.4.3.16" evidence="4 12"/>
<evidence type="ECO:0000256" key="9">
    <source>
        <dbReference type="ARBA" id="ARBA00023002"/>
    </source>
</evidence>
<name>A0A838A8E5_9PSEU</name>
<accession>A0A838A8E5</accession>
<evidence type="ECO:0000256" key="10">
    <source>
        <dbReference type="ARBA" id="ARBA00029426"/>
    </source>
</evidence>
<dbReference type="Pfam" id="PF00890">
    <property type="entry name" value="FAD_binding_2"/>
    <property type="match status" value="2"/>
</dbReference>
<comment type="caution">
    <text evidence="17">The sequence shown here is derived from an EMBL/GenBank/DDBJ whole genome shotgun (WGS) entry which is preliminary data.</text>
</comment>
<keyword evidence="9 13" id="KW-0560">Oxidoreductase</keyword>
<comment type="cofactor">
    <cofactor evidence="1 13">
        <name>FAD</name>
        <dbReference type="ChEBI" id="CHEBI:57692"/>
    </cofactor>
</comment>
<evidence type="ECO:0000256" key="1">
    <source>
        <dbReference type="ARBA" id="ARBA00001974"/>
    </source>
</evidence>
<comment type="catalytic activity">
    <reaction evidence="11">
        <text>L-aspartate + O2 = iminosuccinate + H2O2</text>
        <dbReference type="Rhea" id="RHEA:25876"/>
        <dbReference type="ChEBI" id="CHEBI:15379"/>
        <dbReference type="ChEBI" id="CHEBI:16240"/>
        <dbReference type="ChEBI" id="CHEBI:29991"/>
        <dbReference type="ChEBI" id="CHEBI:77875"/>
        <dbReference type="EC" id="1.4.3.16"/>
    </reaction>
    <physiologicalReaction direction="left-to-right" evidence="11">
        <dbReference type="Rhea" id="RHEA:25877"/>
    </physiologicalReaction>
</comment>
<dbReference type="InterPro" id="IPR015939">
    <property type="entry name" value="Fum_Rdtase/Succ_DH_flav-like_C"/>
</dbReference>
<sequence length="587" mass="60039">MNAENRLVDDQQSKTSDFSEWSASADLIVVGSGIAGLTAALRARELGLRTLVVTKGTVTESNTRWAQGGLAVVLDGGPGEGENGAVLDGGPGEGENGAVLDGGPGEGGDSPERHVADTVAAGGGLCDPEAARSVIGGGAAAVRRLMARGATFDPVAGTSTGHRDMLARTREGGHSAFRVIHAGGDATGAEVERALAGEVTRARIPVLEHHIAVGDVPAPHGGVGGLRVLDPHGSRGVLRAPAVLLATGGFGQLYQATSNPDIATGDGLALALRAGATAADLEFVQFHPTVLYVPGARGRCPLVTEAVRGEGAVLIDAAGDRVMQGVHPQADLAPRDVVSAAITRRMAQAPHGVDDHVYLDATAVPDFAGRFPTVHAACLRAGVDPVRAPIPVAPAAHFACGGVLATPEGRTDVRGLYAAGEVARTGLHGANRLASNSLLEGLVVGERAAEAVAADLAAGLLARARHSTVDRDEPACRVERDVLQRAMSRYAAIGRDAGGLSTLRETVASASVVSAVDGHRDVEDAALTLIAKALLVAAGNRTESRGCHVRADFGDRDDARWQHSQRIRLDPSGEPVLTAPLPLRDAA</sequence>
<dbReference type="Proteomes" id="UP000582974">
    <property type="component" value="Unassembled WGS sequence"/>
</dbReference>
<dbReference type="NCBIfam" id="TIGR00551">
    <property type="entry name" value="nadB"/>
    <property type="match status" value="1"/>
</dbReference>
<dbReference type="InterPro" id="IPR037099">
    <property type="entry name" value="Fum_R/Succ_DH_flav-like_C_sf"/>
</dbReference>
<dbReference type="Gene3D" id="3.50.50.60">
    <property type="entry name" value="FAD/NAD(P)-binding domain"/>
    <property type="match status" value="2"/>
</dbReference>
<comment type="similarity">
    <text evidence="3 13">Belongs to the FAD-dependent oxidoreductase 2 family. NadB subfamily.</text>
</comment>
<dbReference type="PANTHER" id="PTHR42716:SF2">
    <property type="entry name" value="L-ASPARTATE OXIDASE, CHLOROPLASTIC"/>
    <property type="match status" value="1"/>
</dbReference>
<dbReference type="GO" id="GO:0033765">
    <property type="term" value="F:steroid dehydrogenase activity, acting on the CH-CH group of donors"/>
    <property type="evidence" value="ECO:0007669"/>
    <property type="project" value="UniProtKB-ARBA"/>
</dbReference>
<dbReference type="FunFam" id="3.90.700.10:FF:000002">
    <property type="entry name" value="L-aspartate oxidase"/>
    <property type="match status" value="1"/>
</dbReference>
<dbReference type="InterPro" id="IPR027477">
    <property type="entry name" value="Succ_DH/fumarate_Rdtase_cat_sf"/>
</dbReference>
<dbReference type="PRINTS" id="PR00411">
    <property type="entry name" value="PNDRDTASEI"/>
</dbReference>
<evidence type="ECO:0000259" key="15">
    <source>
        <dbReference type="Pfam" id="PF00890"/>
    </source>
</evidence>
<keyword evidence="6 13" id="KW-0285">Flavoprotein</keyword>
<dbReference type="PRINTS" id="PR00368">
    <property type="entry name" value="FADPNR"/>
</dbReference>
<evidence type="ECO:0000259" key="16">
    <source>
        <dbReference type="Pfam" id="PF02910"/>
    </source>
</evidence>
<evidence type="ECO:0000256" key="11">
    <source>
        <dbReference type="ARBA" id="ARBA00048305"/>
    </source>
</evidence>
<dbReference type="Gene3D" id="3.90.700.10">
    <property type="entry name" value="Succinate dehydrogenase/fumarate reductase flavoprotein, catalytic domain"/>
    <property type="match status" value="1"/>
</dbReference>
<feature type="domain" description="FAD-dependent oxidoreductase 2 FAD-binding" evidence="15">
    <location>
        <begin position="106"/>
        <end position="438"/>
    </location>
</feature>
<evidence type="ECO:0000256" key="12">
    <source>
        <dbReference type="NCBIfam" id="TIGR00551"/>
    </source>
</evidence>
<dbReference type="GO" id="GO:0005737">
    <property type="term" value="C:cytoplasm"/>
    <property type="evidence" value="ECO:0007669"/>
    <property type="project" value="UniProtKB-SubCell"/>
</dbReference>
<feature type="domain" description="Fumarate reductase/succinate dehydrogenase flavoprotein-like C-terminal" evidence="16">
    <location>
        <begin position="522"/>
        <end position="567"/>
    </location>
</feature>
<dbReference type="Pfam" id="PF02910">
    <property type="entry name" value="Succ_DH_flav_C"/>
    <property type="match status" value="1"/>
</dbReference>
<keyword evidence="7 13" id="KW-0662">Pyridine nucleotide biosynthesis</keyword>
<evidence type="ECO:0000256" key="6">
    <source>
        <dbReference type="ARBA" id="ARBA00022630"/>
    </source>
</evidence>